<evidence type="ECO:0000313" key="7">
    <source>
        <dbReference type="EMBL" id="KAK9787631.1"/>
    </source>
</evidence>
<evidence type="ECO:0000256" key="2">
    <source>
        <dbReference type="ARBA" id="ARBA00022676"/>
    </source>
</evidence>
<dbReference type="PROSITE" id="PS50181">
    <property type="entry name" value="FBOX"/>
    <property type="match status" value="1"/>
</dbReference>
<keyword evidence="2" id="KW-0328">Glycosyltransferase</keyword>
<dbReference type="InterPro" id="IPR003406">
    <property type="entry name" value="Glyco_trans_14"/>
</dbReference>
<dbReference type="AlphaFoldDB" id="A0AAW1NND3"/>
<dbReference type="Gene3D" id="1.20.1280.50">
    <property type="match status" value="1"/>
</dbReference>
<gene>
    <name evidence="7" type="ORF">WJX73_008336</name>
</gene>
<dbReference type="InterPro" id="IPR044174">
    <property type="entry name" value="BC10-like"/>
</dbReference>
<reference evidence="7 8" key="1">
    <citation type="journal article" date="2024" name="Nat. Commun.">
        <title>Phylogenomics reveals the evolutionary origins of lichenization in chlorophyte algae.</title>
        <authorList>
            <person name="Puginier C."/>
            <person name="Libourel C."/>
            <person name="Otte J."/>
            <person name="Skaloud P."/>
            <person name="Haon M."/>
            <person name="Grisel S."/>
            <person name="Petersen M."/>
            <person name="Berrin J.G."/>
            <person name="Delaux P.M."/>
            <person name="Dal Grande F."/>
            <person name="Keller J."/>
        </authorList>
    </citation>
    <scope>NUCLEOTIDE SEQUENCE [LARGE SCALE GENOMIC DNA]</scope>
    <source>
        <strain evidence="7 8">SAG 2036</strain>
    </source>
</reference>
<dbReference type="Pfam" id="PF12937">
    <property type="entry name" value="F-box-like"/>
    <property type="match status" value="1"/>
</dbReference>
<dbReference type="SMART" id="SM00256">
    <property type="entry name" value="FBOX"/>
    <property type="match status" value="1"/>
</dbReference>
<dbReference type="Pfam" id="PF02485">
    <property type="entry name" value="Branch"/>
    <property type="match status" value="1"/>
</dbReference>
<evidence type="ECO:0000256" key="3">
    <source>
        <dbReference type="ARBA" id="ARBA00022679"/>
    </source>
</evidence>
<evidence type="ECO:0000256" key="5">
    <source>
        <dbReference type="ARBA" id="ARBA00023180"/>
    </source>
</evidence>
<accession>A0AAW1NND3</accession>
<proteinExistence type="predicted"/>
<keyword evidence="8" id="KW-1185">Reference proteome</keyword>
<dbReference type="GO" id="GO:0016020">
    <property type="term" value="C:membrane"/>
    <property type="evidence" value="ECO:0007669"/>
    <property type="project" value="UniProtKB-SubCell"/>
</dbReference>
<keyword evidence="5" id="KW-0325">Glycoprotein</keyword>
<keyword evidence="3" id="KW-0808">Transferase</keyword>
<comment type="subcellular location">
    <subcellularLocation>
        <location evidence="1">Membrane</location>
        <topology evidence="1">Single-pass type II membrane protein</topology>
    </subcellularLocation>
</comment>
<evidence type="ECO:0000256" key="1">
    <source>
        <dbReference type="ARBA" id="ARBA00004606"/>
    </source>
</evidence>
<dbReference type="InterPro" id="IPR036047">
    <property type="entry name" value="F-box-like_dom_sf"/>
</dbReference>
<organism evidence="7 8">
    <name type="scientific">Symbiochloris irregularis</name>
    <dbReference type="NCBI Taxonomy" id="706552"/>
    <lineage>
        <taxon>Eukaryota</taxon>
        <taxon>Viridiplantae</taxon>
        <taxon>Chlorophyta</taxon>
        <taxon>core chlorophytes</taxon>
        <taxon>Trebouxiophyceae</taxon>
        <taxon>Trebouxiales</taxon>
        <taxon>Trebouxiaceae</taxon>
        <taxon>Symbiochloris</taxon>
    </lineage>
</organism>
<evidence type="ECO:0000313" key="8">
    <source>
        <dbReference type="Proteomes" id="UP001465755"/>
    </source>
</evidence>
<dbReference type="EMBL" id="JALJOQ010000243">
    <property type="protein sequence ID" value="KAK9787631.1"/>
    <property type="molecule type" value="Genomic_DNA"/>
</dbReference>
<feature type="domain" description="F-box" evidence="6">
    <location>
        <begin position="401"/>
        <end position="450"/>
    </location>
</feature>
<evidence type="ECO:0000259" key="6">
    <source>
        <dbReference type="PROSITE" id="PS50181"/>
    </source>
</evidence>
<dbReference type="InterPro" id="IPR001810">
    <property type="entry name" value="F-box_dom"/>
</dbReference>
<keyword evidence="4" id="KW-0472">Membrane</keyword>
<dbReference type="GO" id="GO:0016757">
    <property type="term" value="F:glycosyltransferase activity"/>
    <property type="evidence" value="ECO:0007669"/>
    <property type="project" value="UniProtKB-KW"/>
</dbReference>
<dbReference type="SUPFAM" id="SSF81383">
    <property type="entry name" value="F-box domain"/>
    <property type="match status" value="1"/>
</dbReference>
<dbReference type="PANTHER" id="PTHR31042:SF150">
    <property type="entry name" value="OS06G0661900 PROTEIN"/>
    <property type="match status" value="1"/>
</dbReference>
<comment type="caution">
    <text evidence="7">The sequence shown here is derived from an EMBL/GenBank/DDBJ whole genome shotgun (WGS) entry which is preliminary data.</text>
</comment>
<dbReference type="PANTHER" id="PTHR31042">
    <property type="entry name" value="CORE-2/I-BRANCHING BETA-1,6-N-ACETYLGLUCOSAMINYLTRANSFERASE FAMILY PROTEIN-RELATED"/>
    <property type="match status" value="1"/>
</dbReference>
<sequence>MGAGVPKHKRQIWPSTPVWHWAERGKTQGDAIGTQLRTFCGGRANPWWQGPGVNNTPYLQACQIRSKLPEELSTGPMKQDECGPAVGMPKVALLYLTRGPMAHEQLWSTWFEQAAGLVRADCLGAALCEGASQPRAAGRPGVLEAVGSACRGKETTGPDVVSRQSLFSVYVHANPDFEGYKPKSPFYGRIIPDELRIQTGWGEHSTTEVVRRMLRLALRDPLNQRFLLVSETCIPLYPPTVLYASLMADNVSRINACKLPGWHRQAERWSNRMAQGNLTKAHWRKHWQWFEIMRPHAQIVADDEFVAKIYEEHCRNAWDGDQRRHRMCFSDEHYMSALLAYHGLDSETDCAGVITWADWKHGEIIHPKTYQPHEVNTWQLDDIRKSEGGNCDAASSCGKSEFHCQALPPEIFYKIFEKLQQSDLLQAELCCRSWYTILSDPQAVGLWGAMKISLDTLPDRIAHPHSRRGAARRLCLEDFVPTCRHAPLFFPIAPADKTQPATPPAMLGPSGDLAVPM</sequence>
<evidence type="ECO:0000256" key="4">
    <source>
        <dbReference type="ARBA" id="ARBA00023136"/>
    </source>
</evidence>
<name>A0AAW1NND3_9CHLO</name>
<dbReference type="CDD" id="cd09917">
    <property type="entry name" value="F-box_SF"/>
    <property type="match status" value="1"/>
</dbReference>
<protein>
    <recommendedName>
        <fullName evidence="6">F-box domain-containing protein</fullName>
    </recommendedName>
</protein>
<dbReference type="Proteomes" id="UP001465755">
    <property type="component" value="Unassembled WGS sequence"/>
</dbReference>